<protein>
    <recommendedName>
        <fullName evidence="3">Wall-associated receptor kinase galacturonan-binding domain-containing protein</fullName>
    </recommendedName>
</protein>
<dbReference type="Proteomes" id="UP000685013">
    <property type="component" value="Chromosome 13"/>
</dbReference>
<reference evidence="4 5" key="1">
    <citation type="journal article" date="2021" name="Hortic Res">
        <title>The domestication of Cucurbita argyrosperma as revealed by the genome of its wild relative.</title>
        <authorList>
            <person name="Barrera-Redondo J."/>
            <person name="Sanchez-de la Vega G."/>
            <person name="Aguirre-Liguori J.A."/>
            <person name="Castellanos-Morales G."/>
            <person name="Gutierrez-Guerrero Y.T."/>
            <person name="Aguirre-Dugua X."/>
            <person name="Aguirre-Planter E."/>
            <person name="Tenaillon M.I."/>
            <person name="Lira-Saade R."/>
            <person name="Eguiarte L.E."/>
        </authorList>
    </citation>
    <scope>NUCLEOTIDE SEQUENCE [LARGE SCALE GENOMIC DNA]</scope>
    <source>
        <strain evidence="4">JBR-2021</strain>
    </source>
</reference>
<dbReference type="GO" id="GO:0030247">
    <property type="term" value="F:polysaccharide binding"/>
    <property type="evidence" value="ECO:0007669"/>
    <property type="project" value="InterPro"/>
</dbReference>
<accession>A0AAV6MMS6</accession>
<comment type="subcellular location">
    <subcellularLocation>
        <location evidence="1">Membrane</location>
        <topology evidence="1">Single-pass membrane protein</topology>
    </subcellularLocation>
</comment>
<evidence type="ECO:0000313" key="4">
    <source>
        <dbReference type="EMBL" id="KAG6584215.1"/>
    </source>
</evidence>
<comment type="caution">
    <text evidence="4">The sequence shown here is derived from an EMBL/GenBank/DDBJ whole genome shotgun (WGS) entry which is preliminary data.</text>
</comment>
<evidence type="ECO:0000259" key="3">
    <source>
        <dbReference type="Pfam" id="PF13947"/>
    </source>
</evidence>
<sequence length="364" mass="40037">MDSKSQIQSNFFNITLLKKVALIIPLNPSAISTPSQAKYQFPQTKSLLRQAQFSLTPPSSPSTMSTTTLLFFSLILSSLPLFSSTANIHSNACRSFCGNITVDYPFSLQNGCGHPGYRDLLYCMNDVLMFHIRSGSYRVLDIDYAYESLTLHDPHMSTCDTIVLGGRGNGFDVEEWRSPYLNPTSDNAFLLIGCSAQSPLFQGFPNKHLVCRNISGMSCEEYYDCPAWDLLGHRQPDRVYGSGPPECCAIPFGSIKAINLTKLQCEGYSSAYSLAPLRINGPDEWAYGIRVKYSVQANEDFCRACQATGGTCGYGTDGDRQLCMCGTTNSTSTCDFLMSSLSTRMTSWTIIKSILAGSLMLMLA</sequence>
<dbReference type="InterPro" id="IPR025287">
    <property type="entry name" value="WAK_GUB"/>
</dbReference>
<name>A0AAV6MMS6_9ROSI</name>
<organism evidence="4 5">
    <name type="scientific">Cucurbita argyrosperma subsp. sororia</name>
    <dbReference type="NCBI Taxonomy" id="37648"/>
    <lineage>
        <taxon>Eukaryota</taxon>
        <taxon>Viridiplantae</taxon>
        <taxon>Streptophyta</taxon>
        <taxon>Embryophyta</taxon>
        <taxon>Tracheophyta</taxon>
        <taxon>Spermatophyta</taxon>
        <taxon>Magnoliopsida</taxon>
        <taxon>eudicotyledons</taxon>
        <taxon>Gunneridae</taxon>
        <taxon>Pentapetalae</taxon>
        <taxon>rosids</taxon>
        <taxon>fabids</taxon>
        <taxon>Cucurbitales</taxon>
        <taxon>Cucurbitaceae</taxon>
        <taxon>Cucurbiteae</taxon>
        <taxon>Cucurbita</taxon>
    </lineage>
</organism>
<dbReference type="AlphaFoldDB" id="A0AAV6MMS6"/>
<feature type="non-terminal residue" evidence="4">
    <location>
        <position position="1"/>
    </location>
</feature>
<dbReference type="GO" id="GO:0016020">
    <property type="term" value="C:membrane"/>
    <property type="evidence" value="ECO:0007669"/>
    <property type="project" value="UniProtKB-SubCell"/>
</dbReference>
<gene>
    <name evidence="4" type="ORF">SDJN03_20147</name>
</gene>
<dbReference type="EMBL" id="JAGKQH010000013">
    <property type="protein sequence ID" value="KAG6584215.1"/>
    <property type="molecule type" value="Genomic_DNA"/>
</dbReference>
<feature type="domain" description="Wall-associated receptor kinase galacturonan-binding" evidence="3">
    <location>
        <begin position="93"/>
        <end position="153"/>
    </location>
</feature>
<dbReference type="PANTHER" id="PTHR33355">
    <property type="entry name" value="WALL-ASSOCIATED RECEPTOR KINASE CARBOXY-TERMINAL PROTEIN-RELATED"/>
    <property type="match status" value="1"/>
</dbReference>
<dbReference type="PANTHER" id="PTHR33355:SF3">
    <property type="entry name" value="WALL-ASSOCIATED RECEPTOR KINASE GALACTURONAN-BINDING PROTEIN"/>
    <property type="match status" value="1"/>
</dbReference>
<proteinExistence type="predicted"/>
<keyword evidence="2" id="KW-0732">Signal</keyword>
<keyword evidence="5" id="KW-1185">Reference proteome</keyword>
<evidence type="ECO:0000256" key="2">
    <source>
        <dbReference type="ARBA" id="ARBA00022729"/>
    </source>
</evidence>
<evidence type="ECO:0000313" key="5">
    <source>
        <dbReference type="Proteomes" id="UP000685013"/>
    </source>
</evidence>
<dbReference type="Pfam" id="PF13947">
    <property type="entry name" value="GUB_WAK_bind"/>
    <property type="match status" value="1"/>
</dbReference>
<evidence type="ECO:0000256" key="1">
    <source>
        <dbReference type="ARBA" id="ARBA00004167"/>
    </source>
</evidence>